<dbReference type="InterPro" id="IPR009057">
    <property type="entry name" value="Homeodomain-like_sf"/>
</dbReference>
<protein>
    <submittedName>
        <fullName evidence="5">YesN/AraC family two-component response regulator</fullName>
    </submittedName>
</protein>
<evidence type="ECO:0000313" key="5">
    <source>
        <dbReference type="EMBL" id="MDQ0253015.1"/>
    </source>
</evidence>
<dbReference type="Proteomes" id="UP001230005">
    <property type="component" value="Unassembled WGS sequence"/>
</dbReference>
<dbReference type="PROSITE" id="PS01124">
    <property type="entry name" value="HTH_ARAC_FAMILY_2"/>
    <property type="match status" value="1"/>
</dbReference>
<dbReference type="Pfam" id="PF12833">
    <property type="entry name" value="HTH_18"/>
    <property type="match status" value="1"/>
</dbReference>
<keyword evidence="1" id="KW-0805">Transcription regulation</keyword>
<sequence length="238" mass="28127">MLKERNGNYLLYNQRLKVTRLDKNLEIALEALDKKEIVSLLKSYIHQTSIHRSADMDRKEKYYYLMSLFIAFIQKKGWYIHEVLYTNDIYKIDRKEITSHHELVNVFEDISDKILQNIQKDGQPQNKLVQQVISFVEERIYEDISLKDAAESIYVNSSYLSRLFSKEVGMSFSHYVMERKMLLAKTLLQNGDKISVVSQKLAYKDVSYFTKVFRRYWGMTPREMLTTVKTEGVKAAFS</sequence>
<dbReference type="PROSITE" id="PS00041">
    <property type="entry name" value="HTH_ARAC_FAMILY_1"/>
    <property type="match status" value="1"/>
</dbReference>
<accession>A0ABT9ZS65</accession>
<evidence type="ECO:0000256" key="1">
    <source>
        <dbReference type="ARBA" id="ARBA00023015"/>
    </source>
</evidence>
<dbReference type="PANTHER" id="PTHR43280">
    <property type="entry name" value="ARAC-FAMILY TRANSCRIPTIONAL REGULATOR"/>
    <property type="match status" value="1"/>
</dbReference>
<gene>
    <name evidence="5" type="ORF">J2S74_000387</name>
</gene>
<evidence type="ECO:0000256" key="3">
    <source>
        <dbReference type="ARBA" id="ARBA00023163"/>
    </source>
</evidence>
<dbReference type="Gene3D" id="1.10.10.60">
    <property type="entry name" value="Homeodomain-like"/>
    <property type="match status" value="2"/>
</dbReference>
<reference evidence="5 6" key="1">
    <citation type="submission" date="2023-07" db="EMBL/GenBank/DDBJ databases">
        <title>Genomic Encyclopedia of Type Strains, Phase IV (KMG-IV): sequencing the most valuable type-strain genomes for metagenomic binning, comparative biology and taxonomic classification.</title>
        <authorList>
            <person name="Goeker M."/>
        </authorList>
    </citation>
    <scope>NUCLEOTIDE SEQUENCE [LARGE SCALE GENOMIC DNA]</scope>
    <source>
        <strain evidence="5 6">DSM 9768</strain>
    </source>
</reference>
<dbReference type="SMART" id="SM00342">
    <property type="entry name" value="HTH_ARAC"/>
    <property type="match status" value="1"/>
</dbReference>
<dbReference type="EMBL" id="JAUSUG010000001">
    <property type="protein sequence ID" value="MDQ0253015.1"/>
    <property type="molecule type" value="Genomic_DNA"/>
</dbReference>
<proteinExistence type="predicted"/>
<keyword evidence="6" id="KW-1185">Reference proteome</keyword>
<evidence type="ECO:0000256" key="2">
    <source>
        <dbReference type="ARBA" id="ARBA00023125"/>
    </source>
</evidence>
<dbReference type="PANTHER" id="PTHR43280:SF2">
    <property type="entry name" value="HTH-TYPE TRANSCRIPTIONAL REGULATOR EXSA"/>
    <property type="match status" value="1"/>
</dbReference>
<dbReference type="SUPFAM" id="SSF46689">
    <property type="entry name" value="Homeodomain-like"/>
    <property type="match status" value="2"/>
</dbReference>
<keyword evidence="2" id="KW-0238">DNA-binding</keyword>
<comment type="caution">
    <text evidence="5">The sequence shown here is derived from an EMBL/GenBank/DDBJ whole genome shotgun (WGS) entry which is preliminary data.</text>
</comment>
<name>A0ABT9ZS65_9BACI</name>
<feature type="domain" description="HTH araC/xylS-type" evidence="4">
    <location>
        <begin position="130"/>
        <end position="227"/>
    </location>
</feature>
<organism evidence="5 6">
    <name type="scientific">Evansella vedderi</name>
    <dbReference type="NCBI Taxonomy" id="38282"/>
    <lineage>
        <taxon>Bacteria</taxon>
        <taxon>Bacillati</taxon>
        <taxon>Bacillota</taxon>
        <taxon>Bacilli</taxon>
        <taxon>Bacillales</taxon>
        <taxon>Bacillaceae</taxon>
        <taxon>Evansella</taxon>
    </lineage>
</organism>
<evidence type="ECO:0000313" key="6">
    <source>
        <dbReference type="Proteomes" id="UP001230005"/>
    </source>
</evidence>
<dbReference type="RefSeq" id="WP_307321086.1">
    <property type="nucleotide sequence ID" value="NZ_JAUSUG010000001.1"/>
</dbReference>
<dbReference type="InterPro" id="IPR018060">
    <property type="entry name" value="HTH_AraC"/>
</dbReference>
<keyword evidence="3" id="KW-0804">Transcription</keyword>
<dbReference type="InterPro" id="IPR018062">
    <property type="entry name" value="HTH_AraC-typ_CS"/>
</dbReference>
<evidence type="ECO:0000259" key="4">
    <source>
        <dbReference type="PROSITE" id="PS01124"/>
    </source>
</evidence>